<dbReference type="AlphaFoldDB" id="A0A0J9V262"/>
<proteinExistence type="predicted"/>
<accession>A0A0J9V262</accession>
<feature type="region of interest" description="Disordered" evidence="1">
    <location>
        <begin position="1"/>
        <end position="47"/>
    </location>
</feature>
<dbReference type="RefSeq" id="XP_018243679.1">
    <property type="nucleotide sequence ID" value="XM_018386505.1"/>
</dbReference>
<feature type="region of interest" description="Disordered" evidence="1">
    <location>
        <begin position="118"/>
        <end position="175"/>
    </location>
</feature>
<evidence type="ECO:0000313" key="3">
    <source>
        <dbReference type="Proteomes" id="UP000009097"/>
    </source>
</evidence>
<sequence>MMEDHPGNVGHANMAPSSTIKEEPDSRPLPVIGTRYEDFESDGGYPTSRPGGYFMNRPTDLNVHEKFDVGNNLRKWVKTEHPELYHKVRPEEINISANQRADFFCTLYKDWTSAADLEEVPSSPRPKTKDDTRIHVGKWNQYLPPSDNKRRRDEGDDNKSPTPSPKKPKKREEARLRDKPAYLAVGYSAGKGVDKVTSDFKDGSGQMATSQYIDWKSKDNIDQLKRRCLTKWERNERTRIRQFNQGRILISSRNYIIEAAAAGFVEGSRPSVSLPGVIELVEHERMRRSSRS</sequence>
<gene>
    <name evidence="2" type="ORF">FOXG_07847</name>
</gene>
<dbReference type="OrthoDB" id="5106484at2759"/>
<evidence type="ECO:0000256" key="1">
    <source>
        <dbReference type="SAM" id="MobiDB-lite"/>
    </source>
</evidence>
<dbReference type="EMBL" id="DS231703">
    <property type="protein sequence ID" value="KNB05634.1"/>
    <property type="molecule type" value="Genomic_DNA"/>
</dbReference>
<protein>
    <submittedName>
        <fullName evidence="2">Uncharacterized protein</fullName>
    </submittedName>
</protein>
<organism evidence="2 3">
    <name type="scientific">Fusarium oxysporum f. sp. lycopersici (strain 4287 / CBS 123668 / FGSC 9935 / NRRL 34936)</name>
    <name type="common">Fusarium vascular wilt of tomato</name>
    <dbReference type="NCBI Taxonomy" id="426428"/>
    <lineage>
        <taxon>Eukaryota</taxon>
        <taxon>Fungi</taxon>
        <taxon>Dikarya</taxon>
        <taxon>Ascomycota</taxon>
        <taxon>Pezizomycotina</taxon>
        <taxon>Sordariomycetes</taxon>
        <taxon>Hypocreomycetidae</taxon>
        <taxon>Hypocreales</taxon>
        <taxon>Nectriaceae</taxon>
        <taxon>Fusarium</taxon>
        <taxon>Fusarium oxysporum species complex</taxon>
    </lineage>
</organism>
<name>A0A0J9V262_FUSO4</name>
<feature type="compositionally biased region" description="Basic and acidic residues" evidence="1">
    <location>
        <begin position="147"/>
        <end position="159"/>
    </location>
</feature>
<reference evidence="2" key="2">
    <citation type="journal article" date="2010" name="Nature">
        <title>Comparative genomics reveals mobile pathogenicity chromosomes in Fusarium.</title>
        <authorList>
            <person name="Ma L.J."/>
            <person name="van der Does H.C."/>
            <person name="Borkovich K.A."/>
            <person name="Coleman J.J."/>
            <person name="Daboussi M.J."/>
            <person name="Di Pietro A."/>
            <person name="Dufresne M."/>
            <person name="Freitag M."/>
            <person name="Grabherr M."/>
            <person name="Henrissat B."/>
            <person name="Houterman P.M."/>
            <person name="Kang S."/>
            <person name="Shim W.B."/>
            <person name="Woloshuk C."/>
            <person name="Xie X."/>
            <person name="Xu J.R."/>
            <person name="Antoniw J."/>
            <person name="Baker S.E."/>
            <person name="Bluhm B.H."/>
            <person name="Breakspear A."/>
            <person name="Brown D.W."/>
            <person name="Butchko R.A."/>
            <person name="Chapman S."/>
            <person name="Coulson R."/>
            <person name="Coutinho P.M."/>
            <person name="Danchin E.G."/>
            <person name="Diener A."/>
            <person name="Gale L.R."/>
            <person name="Gardiner D.M."/>
            <person name="Goff S."/>
            <person name="Hammond-Kosack K.E."/>
            <person name="Hilburn K."/>
            <person name="Hua-Van A."/>
            <person name="Jonkers W."/>
            <person name="Kazan K."/>
            <person name="Kodira C.D."/>
            <person name="Koehrsen M."/>
            <person name="Kumar L."/>
            <person name="Lee Y.H."/>
            <person name="Li L."/>
            <person name="Manners J.M."/>
            <person name="Miranda-Saavedra D."/>
            <person name="Mukherjee M."/>
            <person name="Park G."/>
            <person name="Park J."/>
            <person name="Park S.Y."/>
            <person name="Proctor R.H."/>
            <person name="Regev A."/>
            <person name="Ruiz-Roldan M.C."/>
            <person name="Sain D."/>
            <person name="Sakthikumar S."/>
            <person name="Sykes S."/>
            <person name="Schwartz D.C."/>
            <person name="Turgeon B.G."/>
            <person name="Wapinski I."/>
            <person name="Yoder O."/>
            <person name="Young S."/>
            <person name="Zeng Q."/>
            <person name="Zhou S."/>
            <person name="Galagan J."/>
            <person name="Cuomo C.A."/>
            <person name="Kistler H.C."/>
            <person name="Rep M."/>
        </authorList>
    </citation>
    <scope>NUCLEOTIDE SEQUENCE [LARGE SCALE GENOMIC DNA]</scope>
    <source>
        <strain evidence="2">4287</strain>
    </source>
</reference>
<reference evidence="2" key="1">
    <citation type="submission" date="2007-04" db="EMBL/GenBank/DDBJ databases">
        <authorList>
            <consortium name="The Broad Institute Genome Sequencing Platform"/>
            <person name="Birren B."/>
            <person name="Lander E."/>
            <person name="Galagan J."/>
            <person name="Nusbaum C."/>
            <person name="Devon K."/>
            <person name="Ma L.-J."/>
            <person name="Jaffe D."/>
            <person name="Butler J."/>
            <person name="Alvarez P."/>
            <person name="Gnerre S."/>
            <person name="Grabherr M."/>
            <person name="Kleber M."/>
            <person name="Mauceli E."/>
            <person name="Brockman W."/>
            <person name="MacCallum I.A."/>
            <person name="Young S."/>
            <person name="LaButti K."/>
            <person name="DeCaprio D."/>
            <person name="Crawford M."/>
            <person name="Koehrsen M."/>
            <person name="Engels R."/>
            <person name="Montgomery P."/>
            <person name="Pearson M."/>
            <person name="Howarth C."/>
            <person name="Larson L."/>
            <person name="White J."/>
            <person name="O'Leary S."/>
            <person name="Kodira C."/>
            <person name="Zeng Q."/>
            <person name="Yandava C."/>
            <person name="Alvarado L."/>
            <person name="Kistler C."/>
            <person name="Shim W.-B."/>
            <person name="Kang S."/>
            <person name="Woloshuk C."/>
        </authorList>
    </citation>
    <scope>NUCLEOTIDE SEQUENCE</scope>
    <source>
        <strain evidence="2">4287</strain>
    </source>
</reference>
<dbReference type="VEuPathDB" id="FungiDB:FOXG_07847"/>
<dbReference type="GeneID" id="28949506"/>
<dbReference type="KEGG" id="fox:FOXG_07847"/>
<evidence type="ECO:0000313" key="2">
    <source>
        <dbReference type="EMBL" id="KNB05634.1"/>
    </source>
</evidence>
<dbReference type="Proteomes" id="UP000009097">
    <property type="component" value="Unassembled WGS sequence"/>
</dbReference>